<reference evidence="1 2" key="1">
    <citation type="submission" date="2019-03" db="EMBL/GenBank/DDBJ databases">
        <title>Genomic Encyclopedia of Archaeal and Bacterial Type Strains, Phase II (KMG-II): from individual species to whole genera.</title>
        <authorList>
            <person name="Goeker M."/>
        </authorList>
    </citation>
    <scope>NUCLEOTIDE SEQUENCE [LARGE SCALE GENOMIC DNA]</scope>
    <source>
        <strain evidence="1 2">DSM 15388</strain>
    </source>
</reference>
<dbReference type="AlphaFoldDB" id="A0A4R3I2M2"/>
<protein>
    <submittedName>
        <fullName evidence="1">Uncharacterized protein</fullName>
    </submittedName>
</protein>
<sequence>MDMVLDVLKSKIDPAATEELSELSAMLALPVEKILESILEKSSYSLSSLHRMTKERLEMVTSSPALLSELKRLIWKERWSGQRQEYA</sequence>
<keyword evidence="2" id="KW-1185">Reference proteome</keyword>
<dbReference type="RefSeq" id="WP_132702234.1">
    <property type="nucleotide sequence ID" value="NZ_SLZR01000011.1"/>
</dbReference>
<dbReference type="Proteomes" id="UP000295793">
    <property type="component" value="Unassembled WGS sequence"/>
</dbReference>
<name>A0A4R3I2M2_9GAMM</name>
<gene>
    <name evidence="1" type="ORF">BCF53_111112</name>
</gene>
<comment type="caution">
    <text evidence="1">The sequence shown here is derived from an EMBL/GenBank/DDBJ whole genome shotgun (WGS) entry which is preliminary data.</text>
</comment>
<evidence type="ECO:0000313" key="1">
    <source>
        <dbReference type="EMBL" id="TCS40017.1"/>
    </source>
</evidence>
<accession>A0A4R3I2M2</accession>
<dbReference type="EMBL" id="SLZR01000011">
    <property type="protein sequence ID" value="TCS40017.1"/>
    <property type="molecule type" value="Genomic_DNA"/>
</dbReference>
<organism evidence="1 2">
    <name type="scientific">Reinekea marinisedimentorum</name>
    <dbReference type="NCBI Taxonomy" id="230495"/>
    <lineage>
        <taxon>Bacteria</taxon>
        <taxon>Pseudomonadati</taxon>
        <taxon>Pseudomonadota</taxon>
        <taxon>Gammaproteobacteria</taxon>
        <taxon>Oceanospirillales</taxon>
        <taxon>Saccharospirillaceae</taxon>
        <taxon>Reinekea</taxon>
    </lineage>
</organism>
<evidence type="ECO:0000313" key="2">
    <source>
        <dbReference type="Proteomes" id="UP000295793"/>
    </source>
</evidence>
<proteinExistence type="predicted"/>